<feature type="domain" description="Pre-C2HC" evidence="2">
    <location>
        <begin position="181"/>
        <end position="249"/>
    </location>
</feature>
<reference evidence="3" key="1">
    <citation type="submission" date="2018-04" db="EMBL/GenBank/DDBJ databases">
        <title>Transcriptome assembly of Sipha flava.</title>
        <authorList>
            <person name="Scully E.D."/>
            <person name="Geib S.M."/>
            <person name="Palmer N.A."/>
            <person name="Koch K."/>
            <person name="Bradshaw J."/>
            <person name="Heng-Moss T."/>
            <person name="Sarath G."/>
        </authorList>
    </citation>
    <scope>NUCLEOTIDE SEQUENCE</scope>
</reference>
<evidence type="ECO:0000256" key="1">
    <source>
        <dbReference type="SAM" id="MobiDB-lite"/>
    </source>
</evidence>
<feature type="compositionally biased region" description="Low complexity" evidence="1">
    <location>
        <begin position="9"/>
        <end position="41"/>
    </location>
</feature>
<organism evidence="3">
    <name type="scientific">Sipha flava</name>
    <name type="common">yellow sugarcane aphid</name>
    <dbReference type="NCBI Taxonomy" id="143950"/>
    <lineage>
        <taxon>Eukaryota</taxon>
        <taxon>Metazoa</taxon>
        <taxon>Ecdysozoa</taxon>
        <taxon>Arthropoda</taxon>
        <taxon>Hexapoda</taxon>
        <taxon>Insecta</taxon>
        <taxon>Pterygota</taxon>
        <taxon>Neoptera</taxon>
        <taxon>Paraneoptera</taxon>
        <taxon>Hemiptera</taxon>
        <taxon>Sternorrhyncha</taxon>
        <taxon>Aphidomorpha</taxon>
        <taxon>Aphidoidea</taxon>
        <taxon>Aphididae</taxon>
        <taxon>Sipha</taxon>
    </lineage>
</organism>
<gene>
    <name evidence="3" type="ORF">g.123091</name>
</gene>
<dbReference type="EMBL" id="GGMS01003078">
    <property type="protein sequence ID" value="MBY72281.1"/>
    <property type="molecule type" value="Transcribed_RNA"/>
</dbReference>
<dbReference type="OrthoDB" id="6628654at2759"/>
<accession>A0A2S2Q3U2</accession>
<dbReference type="AlphaFoldDB" id="A0A2S2Q3U2"/>
<feature type="region of interest" description="Disordered" evidence="1">
    <location>
        <begin position="1"/>
        <end position="45"/>
    </location>
</feature>
<proteinExistence type="predicted"/>
<sequence>MPKPTVSPIKIVKNKIVTNNNENKRSLSSSSSSPSQSPHIVSSKKTKLFFTPNRFAPLSANDNDTVADNEAEIDTQPETSNQEKQNTTNATLKIILPPPIFIKGVHDYLGLRNHLTEVTAPDSFSCKSTTNHLKIQVDAPNSHRNIIHYLKETNAQFHTYQPQSDKPLRVVIRNLHPSTPEEDIASAIADIGHTIRNVTNVRHQQTKTSLPLFFVDLDPNDSDSDIFSITTLLHTKIKIEEPYKKRQIP</sequence>
<name>A0A2S2Q3U2_9HEMI</name>
<protein>
    <submittedName>
        <fullName evidence="3">Nucleic-acid-binding protein</fullName>
    </submittedName>
</protein>
<dbReference type="SMART" id="SM00596">
    <property type="entry name" value="PRE_C2HC"/>
    <property type="match status" value="1"/>
</dbReference>
<evidence type="ECO:0000259" key="2">
    <source>
        <dbReference type="SMART" id="SM00596"/>
    </source>
</evidence>
<dbReference type="Pfam" id="PF07530">
    <property type="entry name" value="PRE_C2HC"/>
    <property type="match status" value="1"/>
</dbReference>
<dbReference type="InterPro" id="IPR006579">
    <property type="entry name" value="Pre_C2HC_dom"/>
</dbReference>
<evidence type="ECO:0000313" key="3">
    <source>
        <dbReference type="EMBL" id="MBY72281.1"/>
    </source>
</evidence>